<evidence type="ECO:0000313" key="3">
    <source>
        <dbReference type="EMBL" id="KAF4585329.1"/>
    </source>
</evidence>
<feature type="compositionally biased region" description="Basic residues" evidence="1">
    <location>
        <begin position="80"/>
        <end position="93"/>
    </location>
</feature>
<name>A0A8H4VC78_9HYPO</name>
<evidence type="ECO:0000259" key="2">
    <source>
        <dbReference type="Pfam" id="PF03372"/>
    </source>
</evidence>
<dbReference type="Pfam" id="PF03372">
    <property type="entry name" value="Exo_endo_phos"/>
    <property type="match status" value="1"/>
</dbReference>
<evidence type="ECO:0000313" key="4">
    <source>
        <dbReference type="Proteomes" id="UP000562929"/>
    </source>
</evidence>
<dbReference type="EMBL" id="JAACLJ010000005">
    <property type="protein sequence ID" value="KAF4585329.1"/>
    <property type="molecule type" value="Genomic_DNA"/>
</dbReference>
<dbReference type="SUPFAM" id="SSF56219">
    <property type="entry name" value="DNase I-like"/>
    <property type="match status" value="1"/>
</dbReference>
<dbReference type="AlphaFoldDB" id="A0A8H4VC78"/>
<proteinExistence type="predicted"/>
<feature type="domain" description="Endonuclease/exonuclease/phosphatase" evidence="2">
    <location>
        <begin position="367"/>
        <end position="603"/>
    </location>
</feature>
<dbReference type="Proteomes" id="UP000562929">
    <property type="component" value="Unassembled WGS sequence"/>
</dbReference>
<sequence length="906" mass="99782">MEPARRKLEGSPGPPKKRAREKSLTQVAATTDEGRAEGVVATGEDSGLQTVAPQPADQPEAPAASGVGEVPTQAVVKEGRKGRKEHRKDKRAKKLAEKGGETPSKPADSSECQPPPAEQVAGNRGKATAKAVVQPKQASKAQTKHPKGPRTAGKDGPSTGRKYVQSQPQRVSAFHRRLAEDNFLEVRSGCDDGDVPTQIQIITAWEARRKEDSSLPQIQGISSTGNGHAIGFKTADERGRALKATPIPYGPEKGQHLILVRRRGPSTLMMLDHTALCPEPRVREAVLAAYPDVGVSLYREKVCGVVPGDRWLIQLSDNPRLLHRRLDINLGSGEKVWQAPLTAEEGPDCTFCGGAIHLNPAELVTLNCPRASSRDVLGYLADWMITEQVSVLCLQEVHLGEEVLAWAAKILSYKVHILAAVVPEGKKGVATLVNAKLMKLGPDPIVADSEGRMMVVTVYPLREDRDGLRVGNIYAPAAERERRTWCETIMKEIGGDHGSPELLETSCDVVCGDWNCVDEAVDKSRLGWRPNLREVTLMGHLRDKLAPEGFPLVDGFRNRFPEAREYTHRNRAVNRDDLGRSRIDRIYIRGDWLATCSEWQIMPIQIPDVRLDHHSARVCVGFGKSDRGPGRWRLPHSLALDRGFALQALREVQLPEGNPPTLEAWHEFKSKIAEVYRKEGKRRRGAVHARKGRLAETLETLLERPTDEPQGQWLRKVAAIKDEISGLERGFVEEYTYNARAKYCIEGEAPTRGLYERVKATARGVAVLPALKVPGTEGSVTTTIAEQKEVVSAYYATLWGEKQVCPAAMDRLLNVWDESLEETDTLDMNRDISEAEVARALRETSRGVSPGLDGLTAEWYSTVAAIDEKFTPVLTQVLNSIFSSGQVSEQFCFAESCGTSLLSPMR</sequence>
<reference evidence="3 4" key="1">
    <citation type="journal article" date="2020" name="G3 (Bethesda)">
        <title>Genetic Underpinnings of Host Manipulation by Ophiocordyceps as Revealed by Comparative Transcriptomics.</title>
        <authorList>
            <person name="Will I."/>
            <person name="Das B."/>
            <person name="Trinh T."/>
            <person name="Brachmann A."/>
            <person name="Ohm R.A."/>
            <person name="de Bekker C."/>
        </authorList>
    </citation>
    <scope>NUCLEOTIDE SEQUENCE [LARGE SCALE GENOMIC DNA]</scope>
    <source>
        <strain evidence="3 4">EC05</strain>
    </source>
</reference>
<dbReference type="Gene3D" id="3.60.10.10">
    <property type="entry name" value="Endonuclease/exonuclease/phosphatase"/>
    <property type="match status" value="1"/>
</dbReference>
<dbReference type="GO" id="GO:0003824">
    <property type="term" value="F:catalytic activity"/>
    <property type="evidence" value="ECO:0007669"/>
    <property type="project" value="InterPro"/>
</dbReference>
<accession>A0A8H4VC78</accession>
<comment type="caution">
    <text evidence="3">The sequence shown here is derived from an EMBL/GenBank/DDBJ whole genome shotgun (WGS) entry which is preliminary data.</text>
</comment>
<dbReference type="OrthoDB" id="3264871at2759"/>
<protein>
    <submittedName>
        <fullName evidence="3">DNase I-like protein</fullName>
    </submittedName>
</protein>
<dbReference type="InterPro" id="IPR036691">
    <property type="entry name" value="Endo/exonu/phosph_ase_sf"/>
</dbReference>
<organism evidence="3 4">
    <name type="scientific">Ophiocordyceps camponoti-floridani</name>
    <dbReference type="NCBI Taxonomy" id="2030778"/>
    <lineage>
        <taxon>Eukaryota</taxon>
        <taxon>Fungi</taxon>
        <taxon>Dikarya</taxon>
        <taxon>Ascomycota</taxon>
        <taxon>Pezizomycotina</taxon>
        <taxon>Sordariomycetes</taxon>
        <taxon>Hypocreomycetidae</taxon>
        <taxon>Hypocreales</taxon>
        <taxon>Ophiocordycipitaceae</taxon>
        <taxon>Ophiocordyceps</taxon>
    </lineage>
</organism>
<gene>
    <name evidence="3" type="ORF">GQ602_004634</name>
</gene>
<feature type="compositionally biased region" description="Low complexity" evidence="1">
    <location>
        <begin position="52"/>
        <end position="64"/>
    </location>
</feature>
<dbReference type="InterPro" id="IPR005135">
    <property type="entry name" value="Endo/exonuclease/phosphatase"/>
</dbReference>
<keyword evidence="4" id="KW-1185">Reference proteome</keyword>
<feature type="region of interest" description="Disordered" evidence="1">
    <location>
        <begin position="1"/>
        <end position="167"/>
    </location>
</feature>
<dbReference type="PANTHER" id="PTHR19446">
    <property type="entry name" value="REVERSE TRANSCRIPTASES"/>
    <property type="match status" value="1"/>
</dbReference>
<evidence type="ECO:0000256" key="1">
    <source>
        <dbReference type="SAM" id="MobiDB-lite"/>
    </source>
</evidence>